<reference evidence="9" key="1">
    <citation type="journal article" date="2020" name="Appl. Environ. Microbiol.">
        <title>Diazotrophic Anaeromyxobacter Isolates from Soils.</title>
        <authorList>
            <person name="Masuda Y."/>
            <person name="Yamanaka H."/>
            <person name="Xu Z.X."/>
            <person name="Shiratori Y."/>
            <person name="Aono T."/>
            <person name="Amachi S."/>
            <person name="Senoo K."/>
            <person name="Itoh H."/>
        </authorList>
    </citation>
    <scope>NUCLEOTIDE SEQUENCE [LARGE SCALE GENOMIC DNA]</scope>
    <source>
        <strain evidence="9">R267</strain>
    </source>
</reference>
<dbReference type="GO" id="GO:0006935">
    <property type="term" value="P:chemotaxis"/>
    <property type="evidence" value="ECO:0007669"/>
    <property type="project" value="UniProtKB-KW"/>
</dbReference>
<dbReference type="PROSITE" id="PS50885">
    <property type="entry name" value="HAMP"/>
    <property type="match status" value="2"/>
</dbReference>
<evidence type="ECO:0000256" key="3">
    <source>
        <dbReference type="PROSITE-ProRule" id="PRU00284"/>
    </source>
</evidence>
<dbReference type="Pfam" id="PF00015">
    <property type="entry name" value="MCPsignal"/>
    <property type="match status" value="1"/>
</dbReference>
<protein>
    <recommendedName>
        <fullName evidence="10">Methyl-accepting chemotaxis sensory transducer</fullName>
    </recommendedName>
</protein>
<feature type="domain" description="Methyl-accepting transducer" evidence="6">
    <location>
        <begin position="266"/>
        <end position="495"/>
    </location>
</feature>
<comment type="caution">
    <text evidence="8">The sequence shown here is derived from an EMBL/GenBank/DDBJ whole genome shotgun (WGS) entry which is preliminary data.</text>
</comment>
<dbReference type="GO" id="GO:0005886">
    <property type="term" value="C:plasma membrane"/>
    <property type="evidence" value="ECO:0007669"/>
    <property type="project" value="TreeGrafter"/>
</dbReference>
<evidence type="ECO:0000259" key="6">
    <source>
        <dbReference type="PROSITE" id="PS50111"/>
    </source>
</evidence>
<dbReference type="RefSeq" id="WP_176066908.1">
    <property type="nucleotide sequence ID" value="NZ_BJTG01000007.1"/>
</dbReference>
<evidence type="ECO:0000313" key="9">
    <source>
        <dbReference type="Proteomes" id="UP000503640"/>
    </source>
</evidence>
<dbReference type="GO" id="GO:0004888">
    <property type="term" value="F:transmembrane signaling receptor activity"/>
    <property type="evidence" value="ECO:0007669"/>
    <property type="project" value="TreeGrafter"/>
</dbReference>
<dbReference type="GO" id="GO:0007165">
    <property type="term" value="P:signal transduction"/>
    <property type="evidence" value="ECO:0007669"/>
    <property type="project" value="UniProtKB-KW"/>
</dbReference>
<evidence type="ECO:0000256" key="5">
    <source>
        <dbReference type="SAM" id="Phobius"/>
    </source>
</evidence>
<evidence type="ECO:0000256" key="2">
    <source>
        <dbReference type="ARBA" id="ARBA00029447"/>
    </source>
</evidence>
<keyword evidence="5" id="KW-1133">Transmembrane helix</keyword>
<evidence type="ECO:0000313" key="8">
    <source>
        <dbReference type="EMBL" id="GEJ58403.1"/>
    </source>
</evidence>
<dbReference type="PROSITE" id="PS50111">
    <property type="entry name" value="CHEMOTAXIS_TRANSDUC_2"/>
    <property type="match status" value="1"/>
</dbReference>
<evidence type="ECO:0000259" key="7">
    <source>
        <dbReference type="PROSITE" id="PS50885"/>
    </source>
</evidence>
<evidence type="ECO:0008006" key="10">
    <source>
        <dbReference type="Google" id="ProtNLM"/>
    </source>
</evidence>
<keyword evidence="5" id="KW-0812">Transmembrane</keyword>
<keyword evidence="1" id="KW-0145">Chemotaxis</keyword>
<dbReference type="InterPro" id="IPR003660">
    <property type="entry name" value="HAMP_dom"/>
</dbReference>
<accession>A0A7I9VPR6</accession>
<proteinExistence type="inferred from homology"/>
<dbReference type="SMART" id="SM00304">
    <property type="entry name" value="HAMP"/>
    <property type="match status" value="2"/>
</dbReference>
<dbReference type="SMART" id="SM00283">
    <property type="entry name" value="MA"/>
    <property type="match status" value="1"/>
</dbReference>
<dbReference type="Proteomes" id="UP000503640">
    <property type="component" value="Unassembled WGS sequence"/>
</dbReference>
<sequence>MFARLSGWSISARLRLTCALASGAIAGAGFLAWRALRDTGAPGASAIGLGLAGVALAVALAQGCVVHRSFARELRGTAREMEALRQATLEGRVDARCDASRTAPELRPVFEAVNETLDAFVAPILVAAECVERIARGDIPGELTEPYRGEFEQLRLNLNRCIAAVHALVEDTDVLGRAAVAGRLDTRAEVARHHGDFRRILDGVNQALEAFAAPVTEAAGVLERLAARDLRARIDGEYQGDHAKMKHAVNETARALHDSLAQVARSVEEVSGGAARIASSSQAVADGAAQQAQALEASTARLDEVAGMTRASADSAHEATVAVERARRAAGEGGEATQQMTGAMARIKAAAEGTSQIIREVNEIAFQTNLLALNAAVEAARAGEAGRSFAVVAEEVRSLALRSKQAAARTESLIAESVREAAQGELTSRRVDEQLQDIAGAVEAVTAHVADIAARARQQATGIEEVHRSVAQVGDVTQRTAALSGESSSIAAELSGKAQELSAMVGTFALAEAAPALRPAGSRQRAPAPPATAGSSDCSTASIASTSGARAASSSPG</sequence>
<dbReference type="PANTHER" id="PTHR43531:SF11">
    <property type="entry name" value="METHYL-ACCEPTING CHEMOTAXIS PROTEIN 3"/>
    <property type="match status" value="1"/>
</dbReference>
<dbReference type="AlphaFoldDB" id="A0A7I9VPR6"/>
<feature type="compositionally biased region" description="Low complexity" evidence="4">
    <location>
        <begin position="539"/>
        <end position="557"/>
    </location>
</feature>
<feature type="domain" description="HAMP" evidence="7">
    <location>
        <begin position="118"/>
        <end position="170"/>
    </location>
</feature>
<keyword evidence="3" id="KW-0807">Transducer</keyword>
<feature type="region of interest" description="Disordered" evidence="4">
    <location>
        <begin position="518"/>
        <end position="557"/>
    </location>
</feature>
<keyword evidence="5" id="KW-0472">Membrane</keyword>
<evidence type="ECO:0000256" key="1">
    <source>
        <dbReference type="ARBA" id="ARBA00022500"/>
    </source>
</evidence>
<dbReference type="InterPro" id="IPR051310">
    <property type="entry name" value="MCP_chemotaxis"/>
</dbReference>
<dbReference type="Gene3D" id="1.20.120.1530">
    <property type="match status" value="1"/>
</dbReference>
<name>A0A7I9VPR6_9BACT</name>
<dbReference type="Pfam" id="PF18947">
    <property type="entry name" value="HAMP_2"/>
    <property type="match status" value="2"/>
</dbReference>
<dbReference type="Gene3D" id="1.10.287.950">
    <property type="entry name" value="Methyl-accepting chemotaxis protein"/>
    <property type="match status" value="1"/>
</dbReference>
<gene>
    <name evidence="8" type="ORF">AMYX_31440</name>
</gene>
<dbReference type="SUPFAM" id="SSF58104">
    <property type="entry name" value="Methyl-accepting chemotaxis protein (MCP) signaling domain"/>
    <property type="match status" value="1"/>
</dbReference>
<organism evidence="8 9">
    <name type="scientific">Anaeromyxobacter diazotrophicus</name>
    <dbReference type="NCBI Taxonomy" id="2590199"/>
    <lineage>
        <taxon>Bacteria</taxon>
        <taxon>Pseudomonadati</taxon>
        <taxon>Myxococcota</taxon>
        <taxon>Myxococcia</taxon>
        <taxon>Myxococcales</taxon>
        <taxon>Cystobacterineae</taxon>
        <taxon>Anaeromyxobacteraceae</taxon>
        <taxon>Anaeromyxobacter</taxon>
    </lineage>
</organism>
<dbReference type="EMBL" id="BJTG01000007">
    <property type="protein sequence ID" value="GEJ58403.1"/>
    <property type="molecule type" value="Genomic_DNA"/>
</dbReference>
<dbReference type="PANTHER" id="PTHR43531">
    <property type="entry name" value="PROTEIN ICFG"/>
    <property type="match status" value="1"/>
</dbReference>
<comment type="similarity">
    <text evidence="2">Belongs to the methyl-accepting chemotaxis (MCP) protein family.</text>
</comment>
<feature type="transmembrane region" description="Helical" evidence="5">
    <location>
        <begin position="45"/>
        <end position="66"/>
    </location>
</feature>
<evidence type="ECO:0000256" key="4">
    <source>
        <dbReference type="SAM" id="MobiDB-lite"/>
    </source>
</evidence>
<feature type="transmembrane region" description="Helical" evidence="5">
    <location>
        <begin position="12"/>
        <end position="33"/>
    </location>
</feature>
<keyword evidence="9" id="KW-1185">Reference proteome</keyword>
<dbReference type="InterPro" id="IPR004089">
    <property type="entry name" value="MCPsignal_dom"/>
</dbReference>
<feature type="domain" description="HAMP" evidence="7">
    <location>
        <begin position="209"/>
        <end position="261"/>
    </location>
</feature>